<keyword evidence="11" id="KW-1185">Reference proteome</keyword>
<dbReference type="SMART" id="SM00448">
    <property type="entry name" value="REC"/>
    <property type="match status" value="1"/>
</dbReference>
<evidence type="ECO:0000313" key="11">
    <source>
        <dbReference type="Proteomes" id="UP000041601"/>
    </source>
</evidence>
<dbReference type="GO" id="GO:0003677">
    <property type="term" value="F:DNA binding"/>
    <property type="evidence" value="ECO:0007669"/>
    <property type="project" value="UniProtKB-KW"/>
</dbReference>
<dbReference type="CDD" id="cd17535">
    <property type="entry name" value="REC_NarL-like"/>
    <property type="match status" value="1"/>
</dbReference>
<proteinExistence type="predicted"/>
<evidence type="ECO:0000256" key="2">
    <source>
        <dbReference type="ARBA" id="ARBA00023012"/>
    </source>
</evidence>
<dbReference type="Pfam" id="PF00072">
    <property type="entry name" value="Response_reg"/>
    <property type="match status" value="1"/>
</dbReference>
<dbReference type="Proteomes" id="UP000041601">
    <property type="component" value="Unassembled WGS sequence"/>
</dbReference>
<dbReference type="PROSITE" id="PS50110">
    <property type="entry name" value="RESPONSE_REGULATORY"/>
    <property type="match status" value="1"/>
</dbReference>
<dbReference type="InterPro" id="IPR058245">
    <property type="entry name" value="NreC/VraR/RcsB-like_REC"/>
</dbReference>
<sequence length="210" mass="23294">MTKSVMIVDDHPAIRVAIRALLSQSNEFSTIYESVDGSEALETLKNNTVDLVIIDIELPNFDGFSLLKKLQQRGFSGKSLFLSAKNEQVFAVRALQAGANGFISKNKDISEILFAAQNVLRGYSFFPSETLTQLAGQPSSHDPVNRARLLSEREINVLRYLVNGLSNKQIADEMFISNKTVSTYKTRILTKLGLSSVIELADYAHTHNLV</sequence>
<protein>
    <submittedName>
        <fullName evidence="9 10">Two-component response regulator</fullName>
    </submittedName>
</protein>
<gene>
    <name evidence="9" type="primary">bvgA</name>
    <name evidence="9" type="ORF">ERS137941_03066</name>
    <name evidence="10" type="ORF">ERS137959_03499</name>
</gene>
<evidence type="ECO:0000256" key="6">
    <source>
        <dbReference type="PROSITE-ProRule" id="PRU00169"/>
    </source>
</evidence>
<dbReference type="KEGG" id="yew:CH47_2007"/>
<dbReference type="SUPFAM" id="SSF46894">
    <property type="entry name" value="C-terminal effector domain of the bipartite response regulators"/>
    <property type="match status" value="1"/>
</dbReference>
<dbReference type="SMART" id="SM00421">
    <property type="entry name" value="HTH_LUXR"/>
    <property type="match status" value="1"/>
</dbReference>
<evidence type="ECO:0000313" key="9">
    <source>
        <dbReference type="EMBL" id="CFQ68841.1"/>
    </source>
</evidence>
<feature type="domain" description="Response regulatory" evidence="8">
    <location>
        <begin position="4"/>
        <end position="120"/>
    </location>
</feature>
<evidence type="ECO:0000259" key="7">
    <source>
        <dbReference type="PROSITE" id="PS50043"/>
    </source>
</evidence>
<reference evidence="10 11" key="2">
    <citation type="submission" date="2015-03" db="EMBL/GenBank/DDBJ databases">
        <authorList>
            <consortium name="Pathogen Informatics"/>
            <person name="Murphy D."/>
        </authorList>
    </citation>
    <scope>NUCLEOTIDE SEQUENCE [LARGE SCALE GENOMIC DNA]</scope>
    <source>
        <strain evidence="10 11">IP05342</strain>
    </source>
</reference>
<dbReference type="EMBL" id="CPXJ01000049">
    <property type="protein sequence ID" value="CNE31826.1"/>
    <property type="molecule type" value="Genomic_DNA"/>
</dbReference>
<dbReference type="PANTHER" id="PTHR43214:SF41">
    <property type="entry name" value="NITRATE_NITRITE RESPONSE REGULATOR PROTEIN NARP"/>
    <property type="match status" value="1"/>
</dbReference>
<keyword evidence="3" id="KW-0805">Transcription regulation</keyword>
<name>A0A0E1NCI0_YEREN</name>
<dbReference type="Pfam" id="PF00196">
    <property type="entry name" value="GerE"/>
    <property type="match status" value="1"/>
</dbReference>
<reference evidence="9 12" key="1">
    <citation type="submission" date="2015-03" db="EMBL/GenBank/DDBJ databases">
        <authorList>
            <person name="Murphy D."/>
        </authorList>
    </citation>
    <scope>NUCLEOTIDE SEQUENCE [LARGE SCALE GENOMIC DNA]</scope>
    <source>
        <strain evidence="9 12">IP26249</strain>
    </source>
</reference>
<dbReference type="GO" id="GO:0006355">
    <property type="term" value="P:regulation of DNA-templated transcription"/>
    <property type="evidence" value="ECO:0007669"/>
    <property type="project" value="InterPro"/>
</dbReference>
<dbReference type="AlphaFoldDB" id="A0A0E1NCI0"/>
<keyword evidence="1 6" id="KW-0597">Phosphoprotein</keyword>
<dbReference type="Gene3D" id="3.40.50.2300">
    <property type="match status" value="1"/>
</dbReference>
<dbReference type="PRINTS" id="PR00038">
    <property type="entry name" value="HTHLUXR"/>
</dbReference>
<evidence type="ECO:0000313" key="12">
    <source>
        <dbReference type="Proteomes" id="UP000048841"/>
    </source>
</evidence>
<dbReference type="InterPro" id="IPR011006">
    <property type="entry name" value="CheY-like_superfamily"/>
</dbReference>
<dbReference type="InterPro" id="IPR000792">
    <property type="entry name" value="Tscrpt_reg_LuxR_C"/>
</dbReference>
<evidence type="ECO:0000256" key="4">
    <source>
        <dbReference type="ARBA" id="ARBA00023125"/>
    </source>
</evidence>
<dbReference type="Proteomes" id="UP000048841">
    <property type="component" value="Unassembled WGS sequence"/>
</dbReference>
<dbReference type="PROSITE" id="PS00622">
    <property type="entry name" value="HTH_LUXR_1"/>
    <property type="match status" value="1"/>
</dbReference>
<accession>A0A0E1NCI0</accession>
<feature type="domain" description="HTH luxR-type" evidence="7">
    <location>
        <begin position="143"/>
        <end position="208"/>
    </location>
</feature>
<organism evidence="9 12">
    <name type="scientific">Yersinia enterocolitica</name>
    <dbReference type="NCBI Taxonomy" id="630"/>
    <lineage>
        <taxon>Bacteria</taxon>
        <taxon>Pseudomonadati</taxon>
        <taxon>Pseudomonadota</taxon>
        <taxon>Gammaproteobacteria</taxon>
        <taxon>Enterobacterales</taxon>
        <taxon>Yersiniaceae</taxon>
        <taxon>Yersinia</taxon>
    </lineage>
</organism>
<evidence type="ECO:0000256" key="5">
    <source>
        <dbReference type="ARBA" id="ARBA00023163"/>
    </source>
</evidence>
<feature type="modified residue" description="4-aspartylphosphate" evidence="6">
    <location>
        <position position="55"/>
    </location>
</feature>
<evidence type="ECO:0000259" key="8">
    <source>
        <dbReference type="PROSITE" id="PS50110"/>
    </source>
</evidence>
<evidence type="ECO:0000256" key="3">
    <source>
        <dbReference type="ARBA" id="ARBA00023015"/>
    </source>
</evidence>
<dbReference type="InterPro" id="IPR001789">
    <property type="entry name" value="Sig_transdc_resp-reg_receiver"/>
</dbReference>
<evidence type="ECO:0000313" key="10">
    <source>
        <dbReference type="EMBL" id="CNE31826.1"/>
    </source>
</evidence>
<keyword evidence="2" id="KW-0902">Two-component regulatory system</keyword>
<dbReference type="PROSITE" id="PS50043">
    <property type="entry name" value="HTH_LUXR_2"/>
    <property type="match status" value="1"/>
</dbReference>
<dbReference type="GO" id="GO:0000160">
    <property type="term" value="P:phosphorelay signal transduction system"/>
    <property type="evidence" value="ECO:0007669"/>
    <property type="project" value="InterPro"/>
</dbReference>
<dbReference type="InterPro" id="IPR039420">
    <property type="entry name" value="WalR-like"/>
</dbReference>
<dbReference type="InterPro" id="IPR016032">
    <property type="entry name" value="Sig_transdc_resp-reg_C-effctor"/>
</dbReference>
<dbReference type="PATRIC" id="fig|630.129.peg.1608"/>
<dbReference type="PANTHER" id="PTHR43214">
    <property type="entry name" value="TWO-COMPONENT RESPONSE REGULATOR"/>
    <property type="match status" value="1"/>
</dbReference>
<dbReference type="RefSeq" id="WP_005168573.1">
    <property type="nucleotide sequence ID" value="NZ_CAADJK010000001.1"/>
</dbReference>
<dbReference type="EMBL" id="CGBR01000024">
    <property type="protein sequence ID" value="CFQ68841.1"/>
    <property type="molecule type" value="Genomic_DNA"/>
</dbReference>
<keyword evidence="5" id="KW-0804">Transcription</keyword>
<keyword evidence="4" id="KW-0238">DNA-binding</keyword>
<dbReference type="SUPFAM" id="SSF52172">
    <property type="entry name" value="CheY-like"/>
    <property type="match status" value="1"/>
</dbReference>
<dbReference type="CDD" id="cd06170">
    <property type="entry name" value="LuxR_C_like"/>
    <property type="match status" value="1"/>
</dbReference>
<dbReference type="OMA" id="MQMVREC"/>
<dbReference type="KEGG" id="yet:CH48_3252"/>
<evidence type="ECO:0000256" key="1">
    <source>
        <dbReference type="ARBA" id="ARBA00022553"/>
    </source>
</evidence>